<organism evidence="1">
    <name type="scientific">marine metagenome</name>
    <dbReference type="NCBI Taxonomy" id="408172"/>
    <lineage>
        <taxon>unclassified sequences</taxon>
        <taxon>metagenomes</taxon>
        <taxon>ecological metagenomes</taxon>
    </lineage>
</organism>
<name>A0A382R5Q3_9ZZZZ</name>
<proteinExistence type="predicted"/>
<protein>
    <submittedName>
        <fullName evidence="1">Uncharacterized protein</fullName>
    </submittedName>
</protein>
<dbReference type="AlphaFoldDB" id="A0A382R5Q3"/>
<dbReference type="EMBL" id="UINC01118654">
    <property type="protein sequence ID" value="SVC91921.1"/>
    <property type="molecule type" value="Genomic_DNA"/>
</dbReference>
<accession>A0A382R5Q3</accession>
<reference evidence="1" key="1">
    <citation type="submission" date="2018-05" db="EMBL/GenBank/DDBJ databases">
        <authorList>
            <person name="Lanie J.A."/>
            <person name="Ng W.-L."/>
            <person name="Kazmierczak K.M."/>
            <person name="Andrzejewski T.M."/>
            <person name="Davidsen T.M."/>
            <person name="Wayne K.J."/>
            <person name="Tettelin H."/>
            <person name="Glass J.I."/>
            <person name="Rusch D."/>
            <person name="Podicherti R."/>
            <person name="Tsui H.-C.T."/>
            <person name="Winkler M.E."/>
        </authorList>
    </citation>
    <scope>NUCLEOTIDE SEQUENCE</scope>
</reference>
<evidence type="ECO:0000313" key="1">
    <source>
        <dbReference type="EMBL" id="SVC91921.1"/>
    </source>
</evidence>
<gene>
    <name evidence="1" type="ORF">METZ01_LOCUS344775</name>
</gene>
<feature type="non-terminal residue" evidence="1">
    <location>
        <position position="1"/>
    </location>
</feature>
<sequence>YDFLDKLNYIQYQILPNDKNKRLLKYDNELTESNIICIHKSKISE</sequence>